<name>T2IMI5_CROWT</name>
<gene>
    <name evidence="1" type="ORF">CWATWH0005_3433</name>
</gene>
<reference evidence="1 2" key="1">
    <citation type="submission" date="2013-01" db="EMBL/GenBank/DDBJ databases">
        <authorList>
            <person name="Bench S."/>
        </authorList>
    </citation>
    <scope>NUCLEOTIDE SEQUENCE [LARGE SCALE GENOMIC DNA]</scope>
    <source>
        <strain evidence="1 2">WH 0005</strain>
    </source>
</reference>
<protein>
    <submittedName>
        <fullName evidence="1">Uncharacterized protein</fullName>
    </submittedName>
</protein>
<evidence type="ECO:0000313" key="1">
    <source>
        <dbReference type="EMBL" id="CCQ54253.1"/>
    </source>
</evidence>
<organism evidence="1 2">
    <name type="scientific">Crocosphaera watsonii WH 0005</name>
    <dbReference type="NCBI Taxonomy" id="423472"/>
    <lineage>
        <taxon>Bacteria</taxon>
        <taxon>Bacillati</taxon>
        <taxon>Cyanobacteriota</taxon>
        <taxon>Cyanophyceae</taxon>
        <taxon>Oscillatoriophycideae</taxon>
        <taxon>Chroococcales</taxon>
        <taxon>Aphanothecaceae</taxon>
        <taxon>Crocosphaera</taxon>
    </lineage>
</organism>
<accession>T2IMI5</accession>
<evidence type="ECO:0000313" key="2">
    <source>
        <dbReference type="Proteomes" id="UP000017981"/>
    </source>
</evidence>
<dbReference type="AlphaFoldDB" id="T2IMI5"/>
<comment type="caution">
    <text evidence="1">The sequence shown here is derived from an EMBL/GenBank/DDBJ whole genome shotgun (WGS) entry which is preliminary data.</text>
</comment>
<proteinExistence type="predicted"/>
<dbReference type="EMBL" id="CAQL01000121">
    <property type="protein sequence ID" value="CCQ54253.1"/>
    <property type="molecule type" value="Genomic_DNA"/>
</dbReference>
<dbReference type="Proteomes" id="UP000017981">
    <property type="component" value="Unassembled WGS sequence"/>
</dbReference>
<sequence>MIYCLYCFVVLLFLFSVKLWHKEEEERLYNVFNEICLSFDDSGLIGLANALEWMLIYGMDSAEAKKAIIENKIPGFYLYE</sequence>
<reference evidence="1 2" key="2">
    <citation type="submission" date="2013-09" db="EMBL/GenBank/DDBJ databases">
        <title>Whole genome comparison of six Crocosphaera watsonii strains with differing phenotypes.</title>
        <authorList>
            <person name="Bench S.R."/>
            <person name="Heller P."/>
            <person name="Frank I."/>
            <person name="Arciniega M."/>
            <person name="Shilova I.N."/>
            <person name="Zehr J.P."/>
        </authorList>
    </citation>
    <scope>NUCLEOTIDE SEQUENCE [LARGE SCALE GENOMIC DNA]</scope>
    <source>
        <strain evidence="1 2">WH 0005</strain>
    </source>
</reference>